<keyword evidence="3" id="KW-1185">Reference proteome</keyword>
<dbReference type="RefSeq" id="WP_203717902.1">
    <property type="nucleotide sequence ID" value="NZ_BONE01000077.1"/>
</dbReference>
<evidence type="ECO:0008006" key="4">
    <source>
        <dbReference type="Google" id="ProtNLM"/>
    </source>
</evidence>
<evidence type="ECO:0000313" key="2">
    <source>
        <dbReference type="EMBL" id="GIF77039.1"/>
    </source>
</evidence>
<reference evidence="2 3" key="1">
    <citation type="submission" date="2021-01" db="EMBL/GenBank/DDBJ databases">
        <title>Whole genome shotgun sequence of Asanoa siamensis NBRC 107932.</title>
        <authorList>
            <person name="Komaki H."/>
            <person name="Tamura T."/>
        </authorList>
    </citation>
    <scope>NUCLEOTIDE SEQUENCE [LARGE SCALE GENOMIC DNA]</scope>
    <source>
        <strain evidence="2 3">NBRC 107932</strain>
    </source>
</reference>
<dbReference type="EMBL" id="BONE01000077">
    <property type="protein sequence ID" value="GIF77039.1"/>
    <property type="molecule type" value="Genomic_DNA"/>
</dbReference>
<dbReference type="InterPro" id="IPR011042">
    <property type="entry name" value="6-blade_b-propeller_TolB-like"/>
</dbReference>
<accession>A0ABQ4D0G9</accession>
<dbReference type="Gene3D" id="2.120.10.30">
    <property type="entry name" value="TolB, C-terminal domain"/>
    <property type="match status" value="1"/>
</dbReference>
<comment type="caution">
    <text evidence="2">The sequence shown here is derived from an EMBL/GenBank/DDBJ whole genome shotgun (WGS) entry which is preliminary data.</text>
</comment>
<protein>
    <recommendedName>
        <fullName evidence="4">WD40-like Beta Propeller Repeat</fullName>
    </recommendedName>
</protein>
<evidence type="ECO:0000313" key="3">
    <source>
        <dbReference type="Proteomes" id="UP000604117"/>
    </source>
</evidence>
<keyword evidence="1" id="KW-1133">Transmembrane helix</keyword>
<keyword evidence="1" id="KW-0472">Membrane</keyword>
<keyword evidence="1" id="KW-0812">Transmembrane</keyword>
<organism evidence="2 3">
    <name type="scientific">Asanoa siamensis</name>
    <dbReference type="NCBI Taxonomy" id="926357"/>
    <lineage>
        <taxon>Bacteria</taxon>
        <taxon>Bacillati</taxon>
        <taxon>Actinomycetota</taxon>
        <taxon>Actinomycetes</taxon>
        <taxon>Micromonosporales</taxon>
        <taxon>Micromonosporaceae</taxon>
        <taxon>Asanoa</taxon>
    </lineage>
</organism>
<feature type="transmembrane region" description="Helical" evidence="1">
    <location>
        <begin position="414"/>
        <end position="434"/>
    </location>
</feature>
<feature type="transmembrane region" description="Helical" evidence="1">
    <location>
        <begin position="40"/>
        <end position="60"/>
    </location>
</feature>
<dbReference type="SUPFAM" id="SSF82171">
    <property type="entry name" value="DPP6 N-terminal domain-like"/>
    <property type="match status" value="1"/>
</dbReference>
<sequence>MNEWLTRGLHAIADRVPPAAVPEDLFNQARSRHRRRTVRGGIALTGVLLVIAVSLVRPIWQQPSVFGAGGPQAGIPTEVVVPPHWCATVGQSSPGPAAAIFGGEATRDDWFEGRFAAVSATGDRYRVIDEMPYRPPGFEALLSPDGRYVAHGRAVTALTKDGKDISYLPGDVIAFSPRSDRLVFATEAELTHPNTYTTPIVGIYDLASRSTVTQVDVGSAWISPGWTAAMSADGRRLALQVRDEIWITRLEGTVGTPYLKIRVPGGRLAGPGSWLPDGRSLMVAEPASDGGWRLSERDTQTGEPVERPALPVPPAATFLRVIAWHSADSAVVLAGFSHGDVKPASDNYDVSLGPFRSSTTDQVRLVVLTRGAASARTVLETPEGVDDLDVAADLATAEAFRSPGEPTFGPPHTLYLIGGSLILAAVTIAIFVAVRAVRNRGRRKAAAASNRG</sequence>
<dbReference type="Proteomes" id="UP000604117">
    <property type="component" value="Unassembled WGS sequence"/>
</dbReference>
<evidence type="ECO:0000256" key="1">
    <source>
        <dbReference type="SAM" id="Phobius"/>
    </source>
</evidence>
<proteinExistence type="predicted"/>
<name>A0ABQ4D0G9_9ACTN</name>
<gene>
    <name evidence="2" type="ORF">Asi02nite_65570</name>
</gene>